<feature type="transmembrane region" description="Helical" evidence="6">
    <location>
        <begin position="6"/>
        <end position="29"/>
    </location>
</feature>
<evidence type="ECO:0000256" key="5">
    <source>
        <dbReference type="SAM" id="MobiDB-lite"/>
    </source>
</evidence>
<keyword evidence="4 6" id="KW-0472">Membrane</keyword>
<dbReference type="PANTHER" id="PTHR16950:SF16">
    <property type="entry name" value="ZINC TRANSPORTER ZIP13"/>
    <property type="match status" value="1"/>
</dbReference>
<dbReference type="InterPro" id="IPR003689">
    <property type="entry name" value="ZIP"/>
</dbReference>
<comment type="subcellular location">
    <subcellularLocation>
        <location evidence="1">Membrane</location>
        <topology evidence="1">Multi-pass membrane protein</topology>
    </subcellularLocation>
</comment>
<feature type="compositionally biased region" description="Low complexity" evidence="5">
    <location>
        <begin position="120"/>
        <end position="131"/>
    </location>
</feature>
<organism evidence="7 8">
    <name type="scientific">Bugula neritina</name>
    <name type="common">Brown bryozoan</name>
    <name type="synonym">Sertularia neritina</name>
    <dbReference type="NCBI Taxonomy" id="10212"/>
    <lineage>
        <taxon>Eukaryota</taxon>
        <taxon>Metazoa</taxon>
        <taxon>Spiralia</taxon>
        <taxon>Lophotrochozoa</taxon>
        <taxon>Bryozoa</taxon>
        <taxon>Gymnolaemata</taxon>
        <taxon>Cheilostomatida</taxon>
        <taxon>Flustrina</taxon>
        <taxon>Buguloidea</taxon>
        <taxon>Bugulidae</taxon>
        <taxon>Bugula</taxon>
    </lineage>
</organism>
<evidence type="ECO:0000313" key="7">
    <source>
        <dbReference type="EMBL" id="KAF6040720.1"/>
    </source>
</evidence>
<feature type="transmembrane region" description="Helical" evidence="6">
    <location>
        <begin position="242"/>
        <end position="263"/>
    </location>
</feature>
<feature type="transmembrane region" description="Helical" evidence="6">
    <location>
        <begin position="50"/>
        <end position="70"/>
    </location>
</feature>
<feature type="compositionally biased region" description="Acidic residues" evidence="5">
    <location>
        <begin position="106"/>
        <end position="116"/>
    </location>
</feature>
<feature type="region of interest" description="Disordered" evidence="5">
    <location>
        <begin position="106"/>
        <end position="140"/>
    </location>
</feature>
<accession>A0A7J7KR98</accession>
<protein>
    <submittedName>
        <fullName evidence="7">SLC39A13</fullName>
    </submittedName>
</protein>
<feature type="transmembrane region" description="Helical" evidence="6">
    <location>
        <begin position="275"/>
        <end position="294"/>
    </location>
</feature>
<evidence type="ECO:0000256" key="1">
    <source>
        <dbReference type="ARBA" id="ARBA00004141"/>
    </source>
</evidence>
<gene>
    <name evidence="7" type="ORF">EB796_000969</name>
</gene>
<keyword evidence="3 6" id="KW-1133">Transmembrane helix</keyword>
<evidence type="ECO:0000313" key="8">
    <source>
        <dbReference type="Proteomes" id="UP000593567"/>
    </source>
</evidence>
<dbReference type="GO" id="GO:0005385">
    <property type="term" value="F:zinc ion transmembrane transporter activity"/>
    <property type="evidence" value="ECO:0007669"/>
    <property type="project" value="TreeGrafter"/>
</dbReference>
<dbReference type="AlphaFoldDB" id="A0A7J7KR98"/>
<keyword evidence="8" id="KW-1185">Reference proteome</keyword>
<dbReference type="EMBL" id="VXIV02000108">
    <property type="protein sequence ID" value="KAF6040720.1"/>
    <property type="molecule type" value="Genomic_DNA"/>
</dbReference>
<dbReference type="PANTHER" id="PTHR16950">
    <property type="entry name" value="ZINC TRANSPORTER SLC39A7 HISTIDINE-RICH MEMBRANE PROTEIN KE4"/>
    <property type="match status" value="1"/>
</dbReference>
<comment type="caution">
    <text evidence="7">The sequence shown here is derived from an EMBL/GenBank/DDBJ whole genome shotgun (WGS) entry which is preliminary data.</text>
</comment>
<evidence type="ECO:0000256" key="6">
    <source>
        <dbReference type="SAM" id="Phobius"/>
    </source>
</evidence>
<feature type="transmembrane region" description="Helical" evidence="6">
    <location>
        <begin position="82"/>
        <end position="100"/>
    </location>
</feature>
<evidence type="ECO:0000256" key="4">
    <source>
        <dbReference type="ARBA" id="ARBA00023136"/>
    </source>
</evidence>
<dbReference type="OrthoDB" id="200954at2759"/>
<feature type="transmembrane region" description="Helical" evidence="6">
    <location>
        <begin position="306"/>
        <end position="326"/>
    </location>
</feature>
<dbReference type="Proteomes" id="UP000593567">
    <property type="component" value="Unassembled WGS sequence"/>
</dbReference>
<dbReference type="GO" id="GO:0016020">
    <property type="term" value="C:membrane"/>
    <property type="evidence" value="ECO:0007669"/>
    <property type="project" value="UniProtKB-SubCell"/>
</dbReference>
<evidence type="ECO:0000256" key="2">
    <source>
        <dbReference type="ARBA" id="ARBA00022692"/>
    </source>
</evidence>
<keyword evidence="2 6" id="KW-0812">Transmembrane</keyword>
<dbReference type="Pfam" id="PF02535">
    <property type="entry name" value="Zip"/>
    <property type="match status" value="1"/>
</dbReference>
<name>A0A7J7KR98_BUGNE</name>
<evidence type="ECO:0000256" key="3">
    <source>
        <dbReference type="ARBA" id="ARBA00022989"/>
    </source>
</evidence>
<dbReference type="GO" id="GO:0006882">
    <property type="term" value="P:intracellular zinc ion homeostasis"/>
    <property type="evidence" value="ECO:0007669"/>
    <property type="project" value="TreeGrafter"/>
</dbReference>
<sequence>MDWTWQQAAIWSGASCALVGLTGIVPLALPIEIGPSLKNGAGATWLNRMLSFAVGSLLGDVFLHLIPEAWATVGLAENPGRAHIVIGLWVITGLLGFMMLEKFLGETEEDEEEEEEKVATENGEGNGILENNSKKTLSQDGENNLRYRGEANGHVADGHGQSEDIVPPSPAKENNKIHISGYLNLLANFTDNFTHGLAVGGSYLVSQKVGVCTTLAILLHEIPHEVGDFAILLRAGFDRWKAARWQVLTALGVFVGNFTALFASSPTDVGDRTAAILPFTAGGFLYIALVNIAPDLLKKESLKESLAQIFCLLTGVASMLVVTVVFD</sequence>
<proteinExistence type="predicted"/>
<reference evidence="7" key="1">
    <citation type="submission" date="2020-06" db="EMBL/GenBank/DDBJ databases">
        <title>Draft genome of Bugula neritina, a colonial animal packing powerful symbionts and potential medicines.</title>
        <authorList>
            <person name="Rayko M."/>
        </authorList>
    </citation>
    <scope>NUCLEOTIDE SEQUENCE [LARGE SCALE GENOMIC DNA]</scope>
    <source>
        <strain evidence="7">Kwan_BN1</strain>
    </source>
</reference>